<reference evidence="1" key="2">
    <citation type="submission" date="2020-11" db="EMBL/GenBank/DDBJ databases">
        <authorList>
            <person name="McCartney M.A."/>
            <person name="Auch B."/>
            <person name="Kono T."/>
            <person name="Mallez S."/>
            <person name="Becker A."/>
            <person name="Gohl D.M."/>
            <person name="Silverstein K.A.T."/>
            <person name="Koren S."/>
            <person name="Bechman K.B."/>
            <person name="Herman A."/>
            <person name="Abrahante J.E."/>
            <person name="Garbe J."/>
        </authorList>
    </citation>
    <scope>NUCLEOTIDE SEQUENCE</scope>
    <source>
        <strain evidence="1">Duluth1</strain>
        <tissue evidence="1">Whole animal</tissue>
    </source>
</reference>
<keyword evidence="2" id="KW-1185">Reference proteome</keyword>
<dbReference type="EMBL" id="JAIWYP010000009">
    <property type="protein sequence ID" value="KAH3769201.1"/>
    <property type="molecule type" value="Genomic_DNA"/>
</dbReference>
<comment type="caution">
    <text evidence="1">The sequence shown here is derived from an EMBL/GenBank/DDBJ whole genome shotgun (WGS) entry which is preliminary data.</text>
</comment>
<reference evidence="1" key="1">
    <citation type="journal article" date="2019" name="bioRxiv">
        <title>The Genome of the Zebra Mussel, Dreissena polymorpha: A Resource for Invasive Species Research.</title>
        <authorList>
            <person name="McCartney M.A."/>
            <person name="Auch B."/>
            <person name="Kono T."/>
            <person name="Mallez S."/>
            <person name="Zhang Y."/>
            <person name="Obille A."/>
            <person name="Becker A."/>
            <person name="Abrahante J.E."/>
            <person name="Garbe J."/>
            <person name="Badalamenti J.P."/>
            <person name="Herman A."/>
            <person name="Mangelson H."/>
            <person name="Liachko I."/>
            <person name="Sullivan S."/>
            <person name="Sone E.D."/>
            <person name="Koren S."/>
            <person name="Silverstein K.A.T."/>
            <person name="Beckman K.B."/>
            <person name="Gohl D.M."/>
        </authorList>
    </citation>
    <scope>NUCLEOTIDE SEQUENCE</scope>
    <source>
        <strain evidence="1">Duluth1</strain>
        <tissue evidence="1">Whole animal</tissue>
    </source>
</reference>
<dbReference type="AlphaFoldDB" id="A0A9D4DX24"/>
<protein>
    <submittedName>
        <fullName evidence="1">Uncharacterized protein</fullName>
    </submittedName>
</protein>
<accession>A0A9D4DX24</accession>
<evidence type="ECO:0000313" key="1">
    <source>
        <dbReference type="EMBL" id="KAH3769201.1"/>
    </source>
</evidence>
<gene>
    <name evidence="1" type="ORF">DPMN_170449</name>
</gene>
<name>A0A9D4DX24_DREPO</name>
<dbReference type="Proteomes" id="UP000828390">
    <property type="component" value="Unassembled WGS sequence"/>
</dbReference>
<evidence type="ECO:0000313" key="2">
    <source>
        <dbReference type="Proteomes" id="UP000828390"/>
    </source>
</evidence>
<organism evidence="1 2">
    <name type="scientific">Dreissena polymorpha</name>
    <name type="common">Zebra mussel</name>
    <name type="synonym">Mytilus polymorpha</name>
    <dbReference type="NCBI Taxonomy" id="45954"/>
    <lineage>
        <taxon>Eukaryota</taxon>
        <taxon>Metazoa</taxon>
        <taxon>Spiralia</taxon>
        <taxon>Lophotrochozoa</taxon>
        <taxon>Mollusca</taxon>
        <taxon>Bivalvia</taxon>
        <taxon>Autobranchia</taxon>
        <taxon>Heteroconchia</taxon>
        <taxon>Euheterodonta</taxon>
        <taxon>Imparidentia</taxon>
        <taxon>Neoheterodontei</taxon>
        <taxon>Myida</taxon>
        <taxon>Dreissenoidea</taxon>
        <taxon>Dreissenidae</taxon>
        <taxon>Dreissena</taxon>
    </lineage>
</organism>
<sequence length="97" mass="10755">MAIGTTNNRADIIMHVKKLKEVTGLKYLGETLSNTDTSTVEDRIRITMATAAMARLIRLWKSSSISLPTKYKLNKSFVGSMRDLYASCGQGTYGTDF</sequence>
<proteinExistence type="predicted"/>